<dbReference type="OrthoDB" id="2601909at2"/>
<reference evidence="4 5" key="1">
    <citation type="submission" date="2018-07" db="EMBL/GenBank/DDBJ databases">
        <title>Genomic Encyclopedia of Type Strains, Phase III (KMG-III): the genomes of soil and plant-associated and newly described type strains.</title>
        <authorList>
            <person name="Whitman W."/>
        </authorList>
    </citation>
    <scope>NUCLEOTIDE SEQUENCE [LARGE SCALE GENOMIC DNA]</scope>
    <source>
        <strain evidence="4 5">CECT 7506</strain>
    </source>
</reference>
<dbReference type="Pfam" id="PF26353">
    <property type="entry name" value="YhfM"/>
    <property type="match status" value="1"/>
</dbReference>
<protein>
    <recommendedName>
        <fullName evidence="3">YhfM-like domain-containing protein</fullName>
    </recommendedName>
</protein>
<sequence>MKKGFIVGIGVIAVLAALSLFLFRVSEDKVVVQRMVDFETAELNSQMEWTDRDAVRSFEYAVRFAKREPGTVDIAAPPYSFTLGDNSYLLWISPDYELGQFMKAGQTGTLYTVRQSLAEKLKKLLSQADSRFGKAAGTLDSEVEGSPAPSDEAFSSPDERSAAPAYLDESKFSVEERPLIHLINLRIKYLFEEDQESFIALYTESAPIDRTLAEDFPRFKITSVEVDGGIVINEQRSLFEAVVQVKESKDFGEPSSSVYVFQKGKDEDAEWLIADVD</sequence>
<comment type="caution">
    <text evidence="4">The sequence shown here is derived from an EMBL/GenBank/DDBJ whole genome shotgun (WGS) entry which is preliminary data.</text>
</comment>
<dbReference type="InterPro" id="IPR058780">
    <property type="entry name" value="YhfM-like_dom"/>
</dbReference>
<proteinExistence type="predicted"/>
<feature type="region of interest" description="Disordered" evidence="1">
    <location>
        <begin position="136"/>
        <end position="160"/>
    </location>
</feature>
<evidence type="ECO:0000256" key="2">
    <source>
        <dbReference type="SAM" id="Phobius"/>
    </source>
</evidence>
<gene>
    <name evidence="4" type="ORF">DFP97_12088</name>
</gene>
<feature type="transmembrane region" description="Helical" evidence="2">
    <location>
        <begin position="6"/>
        <end position="25"/>
    </location>
</feature>
<evidence type="ECO:0000313" key="4">
    <source>
        <dbReference type="EMBL" id="RCW41951.1"/>
    </source>
</evidence>
<dbReference type="AlphaFoldDB" id="A0A368VKK2"/>
<dbReference type="Proteomes" id="UP000252415">
    <property type="component" value="Unassembled WGS sequence"/>
</dbReference>
<accession>A0A368VKK2</accession>
<organism evidence="4 5">
    <name type="scientific">Paenibacillus prosopidis</name>
    <dbReference type="NCBI Taxonomy" id="630520"/>
    <lineage>
        <taxon>Bacteria</taxon>
        <taxon>Bacillati</taxon>
        <taxon>Bacillota</taxon>
        <taxon>Bacilli</taxon>
        <taxon>Bacillales</taxon>
        <taxon>Paenibacillaceae</taxon>
        <taxon>Paenibacillus</taxon>
    </lineage>
</organism>
<evidence type="ECO:0000259" key="3">
    <source>
        <dbReference type="Pfam" id="PF26353"/>
    </source>
</evidence>
<dbReference type="EMBL" id="QPJD01000020">
    <property type="protein sequence ID" value="RCW41951.1"/>
    <property type="molecule type" value="Genomic_DNA"/>
</dbReference>
<keyword evidence="2" id="KW-0472">Membrane</keyword>
<dbReference type="RefSeq" id="WP_114383532.1">
    <property type="nucleotide sequence ID" value="NZ_QPJD01000020.1"/>
</dbReference>
<evidence type="ECO:0000256" key="1">
    <source>
        <dbReference type="SAM" id="MobiDB-lite"/>
    </source>
</evidence>
<name>A0A368VKK2_9BACL</name>
<evidence type="ECO:0000313" key="5">
    <source>
        <dbReference type="Proteomes" id="UP000252415"/>
    </source>
</evidence>
<feature type="domain" description="YhfM-like" evidence="3">
    <location>
        <begin position="44"/>
        <end position="128"/>
    </location>
</feature>
<keyword evidence="5" id="KW-1185">Reference proteome</keyword>
<keyword evidence="2" id="KW-1133">Transmembrane helix</keyword>
<keyword evidence="2" id="KW-0812">Transmembrane</keyword>